<dbReference type="SUPFAM" id="SSF56112">
    <property type="entry name" value="Protein kinase-like (PK-like)"/>
    <property type="match status" value="1"/>
</dbReference>
<organism evidence="1 2">
    <name type="scientific">Meloidogyne javanica</name>
    <name type="common">Root-knot nematode worm</name>
    <dbReference type="NCBI Taxonomy" id="6303"/>
    <lineage>
        <taxon>Eukaryota</taxon>
        <taxon>Metazoa</taxon>
        <taxon>Ecdysozoa</taxon>
        <taxon>Nematoda</taxon>
        <taxon>Chromadorea</taxon>
        <taxon>Rhabditida</taxon>
        <taxon>Tylenchina</taxon>
        <taxon>Tylenchomorpha</taxon>
        <taxon>Tylenchoidea</taxon>
        <taxon>Meloidogynidae</taxon>
        <taxon>Meloidogyninae</taxon>
        <taxon>Meloidogyne</taxon>
        <taxon>Meloidogyne incognita group</taxon>
    </lineage>
</organism>
<dbReference type="Gene3D" id="1.10.510.10">
    <property type="entry name" value="Transferase(Phosphotransferase) domain 1"/>
    <property type="match status" value="1"/>
</dbReference>
<dbReference type="Proteomes" id="UP000887561">
    <property type="component" value="Unplaced"/>
</dbReference>
<proteinExistence type="predicted"/>
<name>A0A915MI99_MELJA</name>
<dbReference type="AlphaFoldDB" id="A0A915MI99"/>
<dbReference type="WBParaSite" id="scaffold37184_cov305.g23285">
    <property type="protein sequence ID" value="scaffold37184_cov305.g23285"/>
    <property type="gene ID" value="scaffold37184_cov305.g23285"/>
</dbReference>
<evidence type="ECO:0000313" key="2">
    <source>
        <dbReference type="WBParaSite" id="scaffold37184_cov305.g23285"/>
    </source>
</evidence>
<sequence>MKNAMETNAPQETRIIAYNLITKISICAAKALQHFHKYGIHLDIKSSNFVTFSKHTKNEEKLKEKENDLIEEIEDDQLECKIIDFNTSVLLPAEDAVAIK</sequence>
<accession>A0A915MI99</accession>
<reference evidence="2" key="1">
    <citation type="submission" date="2022-11" db="UniProtKB">
        <authorList>
            <consortium name="WormBaseParasite"/>
        </authorList>
    </citation>
    <scope>IDENTIFICATION</scope>
</reference>
<dbReference type="InterPro" id="IPR011009">
    <property type="entry name" value="Kinase-like_dom_sf"/>
</dbReference>
<evidence type="ECO:0000313" key="1">
    <source>
        <dbReference type="Proteomes" id="UP000887561"/>
    </source>
</evidence>
<protein>
    <submittedName>
        <fullName evidence="2">Protein kinase domain-containing protein</fullName>
    </submittedName>
</protein>
<keyword evidence="1" id="KW-1185">Reference proteome</keyword>